<comment type="similarity">
    <text evidence="2">Belongs to the MSOX/MTOX family.</text>
</comment>
<dbReference type="GO" id="GO:0004657">
    <property type="term" value="F:proline dehydrogenase activity"/>
    <property type="evidence" value="ECO:0007669"/>
    <property type="project" value="TreeGrafter"/>
</dbReference>
<evidence type="ECO:0000256" key="2">
    <source>
        <dbReference type="ARBA" id="ARBA00010989"/>
    </source>
</evidence>
<evidence type="ECO:0000256" key="6">
    <source>
        <dbReference type="SAM" id="MobiDB-lite"/>
    </source>
</evidence>
<dbReference type="Gene3D" id="3.50.50.60">
    <property type="entry name" value="FAD/NAD(P)-binding domain"/>
    <property type="match status" value="1"/>
</dbReference>
<evidence type="ECO:0000259" key="7">
    <source>
        <dbReference type="Pfam" id="PF01266"/>
    </source>
</evidence>
<feature type="region of interest" description="Disordered" evidence="6">
    <location>
        <begin position="318"/>
        <end position="352"/>
    </location>
</feature>
<gene>
    <name evidence="8" type="ORF">Micbo1qcDRAFT_188360</name>
</gene>
<dbReference type="SUPFAM" id="SSF51905">
    <property type="entry name" value="FAD/NAD(P)-binding domain"/>
    <property type="match status" value="1"/>
</dbReference>
<dbReference type="AlphaFoldDB" id="A0A136J834"/>
<evidence type="ECO:0000256" key="5">
    <source>
        <dbReference type="ARBA" id="ARBA00023002"/>
    </source>
</evidence>
<dbReference type="InterPro" id="IPR045170">
    <property type="entry name" value="MTOX"/>
</dbReference>
<feature type="region of interest" description="Disordered" evidence="6">
    <location>
        <begin position="442"/>
        <end position="480"/>
    </location>
</feature>
<keyword evidence="3" id="KW-0285">Flavoprotein</keyword>
<dbReference type="PANTHER" id="PTHR10961:SF45">
    <property type="entry name" value="FAD DEPENDENT OXIDOREDUCTASE DOMAIN-CONTAINING PROTEIN-RELATED"/>
    <property type="match status" value="1"/>
</dbReference>
<evidence type="ECO:0000256" key="1">
    <source>
        <dbReference type="ARBA" id="ARBA00001974"/>
    </source>
</evidence>
<feature type="compositionally biased region" description="Basic and acidic residues" evidence="6">
    <location>
        <begin position="132"/>
        <end position="146"/>
    </location>
</feature>
<dbReference type="InParanoid" id="A0A136J834"/>
<reference evidence="9" key="1">
    <citation type="submission" date="2016-02" db="EMBL/GenBank/DDBJ databases">
        <title>Draft genome sequence of Microdochium bolleyi, a fungal endophyte of beachgrass.</title>
        <authorList>
            <consortium name="DOE Joint Genome Institute"/>
            <person name="David A.S."/>
            <person name="May G."/>
            <person name="Haridas S."/>
            <person name="Lim J."/>
            <person name="Wang M."/>
            <person name="Labutti K."/>
            <person name="Lipzen A."/>
            <person name="Barry K."/>
            <person name="Grigoriev I.V."/>
        </authorList>
    </citation>
    <scope>NUCLEOTIDE SEQUENCE [LARGE SCALE GENOMIC DNA]</scope>
    <source>
        <strain evidence="9">J235TASD1</strain>
    </source>
</reference>
<dbReference type="Proteomes" id="UP000070501">
    <property type="component" value="Unassembled WGS sequence"/>
</dbReference>
<evidence type="ECO:0000256" key="3">
    <source>
        <dbReference type="ARBA" id="ARBA00022630"/>
    </source>
</evidence>
<keyword evidence="5" id="KW-0560">Oxidoreductase</keyword>
<dbReference type="InterPro" id="IPR036188">
    <property type="entry name" value="FAD/NAD-bd_sf"/>
</dbReference>
<evidence type="ECO:0000313" key="9">
    <source>
        <dbReference type="Proteomes" id="UP000070501"/>
    </source>
</evidence>
<proteinExistence type="inferred from homology"/>
<sequence length="480" mass="51790">MAGSPDTTSPHITHDDPVLIVGAGVFGLSLAHELARHRGYTNVTVLDRALPPVPDGSSVDISRIIRSEYADPLYTRMAKEAIAEWRRDVTGEKEGGGGGGAEEEGGYAPWYDESGFVIIAEGDHHPYTAKALEEGRRDGSGAERQDPGGSRAEGFTADQTDRRVKELYPACQARMEGYSAVHNPDGGWADAAGAIAELARRASRAGVSFVTGPRGTVERLKKRRVVGVETLSGETLLASKVVLAAGAWTNYLIPGVEHAFLATGQPVAFVQLTAEEAATLRPRHPVIVNMSTGVFCFPPSKDNVLKVARHGYGFATTVARPKEQDQHKAQEESAQKRAISSPRRDADNSASGYLPDDADAALREGFRQFFPAFADRAWSKRRMCWYTDTAKGDFVVDNHPDVEGVFFATGGSGHGFKFLPVLGKYIADCFEDKASPDIRQKWRLQPAPKGESGIALSMGGDGSRAGPPLRTLTRDEQAKL</sequence>
<dbReference type="GO" id="GO:0050031">
    <property type="term" value="F:L-pipecolate oxidase activity"/>
    <property type="evidence" value="ECO:0007669"/>
    <property type="project" value="TreeGrafter"/>
</dbReference>
<feature type="region of interest" description="Disordered" evidence="6">
    <location>
        <begin position="89"/>
        <end position="108"/>
    </location>
</feature>
<dbReference type="InterPro" id="IPR006076">
    <property type="entry name" value="FAD-dep_OxRdtase"/>
</dbReference>
<dbReference type="GO" id="GO:0008115">
    <property type="term" value="F:sarcosine oxidase activity"/>
    <property type="evidence" value="ECO:0007669"/>
    <property type="project" value="TreeGrafter"/>
</dbReference>
<organism evidence="8 9">
    <name type="scientific">Microdochium bolleyi</name>
    <dbReference type="NCBI Taxonomy" id="196109"/>
    <lineage>
        <taxon>Eukaryota</taxon>
        <taxon>Fungi</taxon>
        <taxon>Dikarya</taxon>
        <taxon>Ascomycota</taxon>
        <taxon>Pezizomycotina</taxon>
        <taxon>Sordariomycetes</taxon>
        <taxon>Xylariomycetidae</taxon>
        <taxon>Xylariales</taxon>
        <taxon>Microdochiaceae</taxon>
        <taxon>Microdochium</taxon>
    </lineage>
</organism>
<accession>A0A136J834</accession>
<protein>
    <submittedName>
        <fullName evidence="8">FAD dependent oxidoreductase</fullName>
    </submittedName>
</protein>
<feature type="domain" description="FAD dependent oxidoreductase" evidence="7">
    <location>
        <begin position="18"/>
        <end position="428"/>
    </location>
</feature>
<keyword evidence="9" id="KW-1185">Reference proteome</keyword>
<dbReference type="STRING" id="196109.A0A136J834"/>
<dbReference type="OrthoDB" id="2219495at2759"/>
<comment type="cofactor">
    <cofactor evidence="1">
        <name>FAD</name>
        <dbReference type="ChEBI" id="CHEBI:57692"/>
    </cofactor>
</comment>
<dbReference type="Gene3D" id="3.30.9.10">
    <property type="entry name" value="D-Amino Acid Oxidase, subunit A, domain 2"/>
    <property type="match status" value="1"/>
</dbReference>
<dbReference type="Pfam" id="PF01266">
    <property type="entry name" value="DAO"/>
    <property type="match status" value="1"/>
</dbReference>
<name>A0A136J834_9PEZI</name>
<feature type="region of interest" description="Disordered" evidence="6">
    <location>
        <begin position="132"/>
        <end position="158"/>
    </location>
</feature>
<dbReference type="EMBL" id="KQ964248">
    <property type="protein sequence ID" value="KXJ93315.1"/>
    <property type="molecule type" value="Genomic_DNA"/>
</dbReference>
<feature type="compositionally biased region" description="Basic and acidic residues" evidence="6">
    <location>
        <begin position="320"/>
        <end position="335"/>
    </location>
</feature>
<dbReference type="SUPFAM" id="SSF54373">
    <property type="entry name" value="FAD-linked reductases, C-terminal domain"/>
    <property type="match status" value="1"/>
</dbReference>
<dbReference type="GO" id="GO:0050660">
    <property type="term" value="F:flavin adenine dinucleotide binding"/>
    <property type="evidence" value="ECO:0007669"/>
    <property type="project" value="InterPro"/>
</dbReference>
<dbReference type="PANTHER" id="PTHR10961">
    <property type="entry name" value="PEROXISOMAL SARCOSINE OXIDASE"/>
    <property type="match status" value="1"/>
</dbReference>
<keyword evidence="4" id="KW-0274">FAD</keyword>
<evidence type="ECO:0000256" key="4">
    <source>
        <dbReference type="ARBA" id="ARBA00022827"/>
    </source>
</evidence>
<evidence type="ECO:0000313" key="8">
    <source>
        <dbReference type="EMBL" id="KXJ93315.1"/>
    </source>
</evidence>